<feature type="transmembrane region" description="Helical" evidence="6">
    <location>
        <begin position="217"/>
        <end position="239"/>
    </location>
</feature>
<feature type="transmembrane region" description="Helical" evidence="6">
    <location>
        <begin position="128"/>
        <end position="145"/>
    </location>
</feature>
<reference evidence="8 9" key="1">
    <citation type="submission" date="2019-02" db="EMBL/GenBank/DDBJ databases">
        <authorList>
            <person name="Manzano-Marin A."/>
            <person name="Manzano-Marin A."/>
        </authorList>
    </citation>
    <scope>NUCLEOTIDE SEQUENCE [LARGE SCALE GENOMIC DNA]</scope>
    <source>
        <strain evidence="8 9">ErCicurvipes</strain>
    </source>
</reference>
<keyword evidence="2" id="KW-1003">Cell membrane</keyword>
<evidence type="ECO:0000259" key="7">
    <source>
        <dbReference type="Pfam" id="PF00892"/>
    </source>
</evidence>
<sequence>MRRKIFHNLVIISLFTAVSFTWGTTWMAMKIAVSSVPPILATGLRFLFATPLLFLLSRYKQAPLLFPSGQGLFQLYVTLFYFALPFTLMIYGERYIASGLASIIFSIMPAIVLILSRFILNERTTIQQIFGLWISISTLIIILWQEAHHNLDTQIRGVLALVAAVLIHAIMYVLCKKRCMTISVLSYNTLPCLGAGIILTIAGLSETTDFKMFSTQALLAIAYLGIVAGVGGVLAYFFLQKIIKPFQASLVFMIFPLIALTLERFINGSSLSKSSLVLLIPFLVGMILILYKSKEKNSL</sequence>
<dbReference type="InterPro" id="IPR000620">
    <property type="entry name" value="EamA_dom"/>
</dbReference>
<feature type="transmembrane region" description="Helical" evidence="6">
    <location>
        <begin position="246"/>
        <end position="262"/>
    </location>
</feature>
<evidence type="ECO:0000256" key="3">
    <source>
        <dbReference type="ARBA" id="ARBA00022692"/>
    </source>
</evidence>
<feature type="domain" description="EamA" evidence="7">
    <location>
        <begin position="12"/>
        <end position="143"/>
    </location>
</feature>
<feature type="domain" description="EamA" evidence="7">
    <location>
        <begin position="156"/>
        <end position="290"/>
    </location>
</feature>
<dbReference type="Proteomes" id="UP000294441">
    <property type="component" value="Chromosome 1"/>
</dbReference>
<feature type="transmembrane region" description="Helical" evidence="6">
    <location>
        <begin position="157"/>
        <end position="175"/>
    </location>
</feature>
<feature type="transmembrane region" description="Helical" evidence="6">
    <location>
        <begin position="71"/>
        <end position="90"/>
    </location>
</feature>
<dbReference type="PANTHER" id="PTHR32322:SF14">
    <property type="entry name" value="PROTEIN PAGO"/>
    <property type="match status" value="1"/>
</dbReference>
<feature type="transmembrane region" description="Helical" evidence="6">
    <location>
        <begin position="39"/>
        <end position="59"/>
    </location>
</feature>
<dbReference type="OrthoDB" id="20414at2"/>
<dbReference type="SUPFAM" id="SSF103481">
    <property type="entry name" value="Multidrug resistance efflux transporter EmrE"/>
    <property type="match status" value="1"/>
</dbReference>
<dbReference type="EMBL" id="LR217713">
    <property type="protein sequence ID" value="VFP82182.1"/>
    <property type="molecule type" value="Genomic_DNA"/>
</dbReference>
<feature type="transmembrane region" description="Helical" evidence="6">
    <location>
        <begin position="96"/>
        <end position="116"/>
    </location>
</feature>
<feature type="transmembrane region" description="Helical" evidence="6">
    <location>
        <begin position="274"/>
        <end position="291"/>
    </location>
</feature>
<dbReference type="Pfam" id="PF00892">
    <property type="entry name" value="EamA"/>
    <property type="match status" value="2"/>
</dbReference>
<evidence type="ECO:0000256" key="4">
    <source>
        <dbReference type="ARBA" id="ARBA00022989"/>
    </source>
</evidence>
<evidence type="ECO:0000256" key="1">
    <source>
        <dbReference type="ARBA" id="ARBA00004651"/>
    </source>
</evidence>
<feature type="transmembrane region" description="Helical" evidence="6">
    <location>
        <begin position="187"/>
        <end position="205"/>
    </location>
</feature>
<protein>
    <submittedName>
        <fullName evidence="8">EamA-like transporter family protein, partial</fullName>
    </submittedName>
</protein>
<keyword evidence="3 6" id="KW-0812">Transmembrane</keyword>
<comment type="subcellular location">
    <subcellularLocation>
        <location evidence="1">Cell membrane</location>
        <topology evidence="1">Multi-pass membrane protein</topology>
    </subcellularLocation>
</comment>
<accession>A0A451D8N0</accession>
<name>A0A451D8N0_9GAMM</name>
<dbReference type="InterPro" id="IPR037185">
    <property type="entry name" value="EmrE-like"/>
</dbReference>
<evidence type="ECO:0000313" key="8">
    <source>
        <dbReference type="EMBL" id="VFP82182.1"/>
    </source>
</evidence>
<evidence type="ECO:0000256" key="5">
    <source>
        <dbReference type="ARBA" id="ARBA00023136"/>
    </source>
</evidence>
<proteinExistence type="predicted"/>
<dbReference type="InterPro" id="IPR050638">
    <property type="entry name" value="AA-Vitamin_Transporters"/>
</dbReference>
<dbReference type="GO" id="GO:0016020">
    <property type="term" value="C:membrane"/>
    <property type="evidence" value="ECO:0007669"/>
    <property type="project" value="UniProtKB-SubCell"/>
</dbReference>
<feature type="transmembrane region" description="Helical" evidence="6">
    <location>
        <begin position="9"/>
        <end position="33"/>
    </location>
</feature>
<dbReference type="RefSeq" id="WP_157992779.1">
    <property type="nucleotide sequence ID" value="NZ_LR217713.1"/>
</dbReference>
<keyword evidence="4 6" id="KW-1133">Transmembrane helix</keyword>
<dbReference type="PANTHER" id="PTHR32322">
    <property type="entry name" value="INNER MEMBRANE TRANSPORTER"/>
    <property type="match status" value="1"/>
</dbReference>
<evidence type="ECO:0000256" key="6">
    <source>
        <dbReference type="SAM" id="Phobius"/>
    </source>
</evidence>
<evidence type="ECO:0000256" key="2">
    <source>
        <dbReference type="ARBA" id="ARBA00022475"/>
    </source>
</evidence>
<dbReference type="GeneID" id="66304812"/>
<organism evidence="8 9">
    <name type="scientific">Candidatus Erwinia haradaeae</name>
    <dbReference type="NCBI Taxonomy" id="1922217"/>
    <lineage>
        <taxon>Bacteria</taxon>
        <taxon>Pseudomonadati</taxon>
        <taxon>Pseudomonadota</taxon>
        <taxon>Gammaproteobacteria</taxon>
        <taxon>Enterobacterales</taxon>
        <taxon>Erwiniaceae</taxon>
        <taxon>Erwinia</taxon>
    </lineage>
</organism>
<evidence type="ECO:0000313" key="9">
    <source>
        <dbReference type="Proteomes" id="UP000294441"/>
    </source>
</evidence>
<keyword evidence="5 6" id="KW-0472">Membrane</keyword>
<dbReference type="AlphaFoldDB" id="A0A451D8N0"/>
<gene>
    <name evidence="8" type="ORF">ERCICURV3402_537</name>
</gene>